<accession>A0A2G8ITK3</accession>
<comment type="caution">
    <text evidence="1">The sequence shown here is derived from an EMBL/GenBank/DDBJ whole genome shotgun (WGS) entry which is preliminary data.</text>
</comment>
<name>A0A2G8ITK3_BACPU</name>
<dbReference type="EMBL" id="PEKP01000012">
    <property type="protein sequence ID" value="PIK26803.1"/>
    <property type="molecule type" value="Genomic_DNA"/>
</dbReference>
<evidence type="ECO:0000313" key="1">
    <source>
        <dbReference type="EMBL" id="PIK26803.1"/>
    </source>
</evidence>
<dbReference type="AlphaFoldDB" id="A0A2G8ITK3"/>
<dbReference type="RefSeq" id="WP_099727548.1">
    <property type="nucleotide sequence ID" value="NZ_PEKP01000012.1"/>
</dbReference>
<reference evidence="1 2" key="1">
    <citation type="submission" date="2017-11" db="EMBL/GenBank/DDBJ databases">
        <title>Draft genome sequence of Bacillus pumilus 51_5il from lake Gorkoye (Russia: Novosibirsk region).</title>
        <authorList>
            <person name="Shipova A.A."/>
            <person name="Rozanov A.S."/>
            <person name="Bryanskaya A.V."/>
            <person name="Peltek S.E."/>
        </authorList>
    </citation>
    <scope>NUCLEOTIDE SEQUENCE [LARGE SCALE GENOMIC DNA]</scope>
    <source>
        <strain evidence="1 2">51_5il</strain>
    </source>
</reference>
<dbReference type="Proteomes" id="UP000230768">
    <property type="component" value="Unassembled WGS sequence"/>
</dbReference>
<evidence type="ECO:0000313" key="2">
    <source>
        <dbReference type="Proteomes" id="UP000230768"/>
    </source>
</evidence>
<organism evidence="1 2">
    <name type="scientific">Bacillus pumilus</name>
    <name type="common">Bacillus mesentericus</name>
    <dbReference type="NCBI Taxonomy" id="1408"/>
    <lineage>
        <taxon>Bacteria</taxon>
        <taxon>Bacillati</taxon>
        <taxon>Bacillota</taxon>
        <taxon>Bacilli</taxon>
        <taxon>Bacillales</taxon>
        <taxon>Bacillaceae</taxon>
        <taxon>Bacillus</taxon>
    </lineage>
</organism>
<sequence>MSRYRNVPTDVSFRLPEFTTDSYTDLSKLVAEFRRREDARMTAFLDGCIQIAANVYLTEGASEKLREYLGDALPHSFGMYELRRDLPEIPLRWVIDYGSWRLVARSLDIFPEEIPLFPDEDGNVFFVIRGGDRP</sequence>
<gene>
    <name evidence="1" type="ORF">CTV99_10705</name>
</gene>
<protein>
    <submittedName>
        <fullName evidence="1">Uncharacterized protein</fullName>
    </submittedName>
</protein>
<proteinExistence type="predicted"/>